<keyword evidence="2" id="KW-1185">Reference proteome</keyword>
<organism evidence="1 2">
    <name type="scientific">Portunus trituberculatus</name>
    <name type="common">Swimming crab</name>
    <name type="synonym">Neptunus trituberculatus</name>
    <dbReference type="NCBI Taxonomy" id="210409"/>
    <lineage>
        <taxon>Eukaryota</taxon>
        <taxon>Metazoa</taxon>
        <taxon>Ecdysozoa</taxon>
        <taxon>Arthropoda</taxon>
        <taxon>Crustacea</taxon>
        <taxon>Multicrustacea</taxon>
        <taxon>Malacostraca</taxon>
        <taxon>Eumalacostraca</taxon>
        <taxon>Eucarida</taxon>
        <taxon>Decapoda</taxon>
        <taxon>Pleocyemata</taxon>
        <taxon>Brachyura</taxon>
        <taxon>Eubrachyura</taxon>
        <taxon>Portunoidea</taxon>
        <taxon>Portunidae</taxon>
        <taxon>Portuninae</taxon>
        <taxon>Portunus</taxon>
    </lineage>
</organism>
<comment type="caution">
    <text evidence="1">The sequence shown here is derived from an EMBL/GenBank/DDBJ whole genome shotgun (WGS) entry which is preliminary data.</text>
</comment>
<dbReference type="EMBL" id="VSRR010001198">
    <property type="protein sequence ID" value="MPC23369.1"/>
    <property type="molecule type" value="Genomic_DNA"/>
</dbReference>
<reference evidence="1 2" key="1">
    <citation type="submission" date="2019-05" db="EMBL/GenBank/DDBJ databases">
        <title>Another draft genome of Portunus trituberculatus and its Hox gene families provides insights of decapod evolution.</title>
        <authorList>
            <person name="Jeong J.-H."/>
            <person name="Song I."/>
            <person name="Kim S."/>
            <person name="Choi T."/>
            <person name="Kim D."/>
            <person name="Ryu S."/>
            <person name="Kim W."/>
        </authorList>
    </citation>
    <scope>NUCLEOTIDE SEQUENCE [LARGE SCALE GENOMIC DNA]</scope>
    <source>
        <tissue evidence="1">Muscle</tissue>
    </source>
</reference>
<protein>
    <submittedName>
        <fullName evidence="1">Uncharacterized protein</fullName>
    </submittedName>
</protein>
<evidence type="ECO:0000313" key="2">
    <source>
        <dbReference type="Proteomes" id="UP000324222"/>
    </source>
</evidence>
<gene>
    <name evidence="1" type="ORF">E2C01_016413</name>
</gene>
<dbReference type="Proteomes" id="UP000324222">
    <property type="component" value="Unassembled WGS sequence"/>
</dbReference>
<proteinExistence type="predicted"/>
<dbReference type="AlphaFoldDB" id="A0A5B7DQI1"/>
<name>A0A5B7DQI1_PORTR</name>
<accession>A0A5B7DQI1</accession>
<evidence type="ECO:0000313" key="1">
    <source>
        <dbReference type="EMBL" id="MPC23369.1"/>
    </source>
</evidence>
<sequence>MKNCWQNTEECCFSYDCGMTRDVHCITSSIDIRTEQWQCQGGRGQSFVYNHVCSRSITRYFHH</sequence>